<dbReference type="Proteomes" id="UP000262882">
    <property type="component" value="Unassembled WGS sequence"/>
</dbReference>
<reference evidence="2 3" key="1">
    <citation type="submission" date="2018-08" db="EMBL/GenBank/DDBJ databases">
        <title>Actinomadura spongicola sp. nov., isolated from marine sponge Leucetta chagosensis.</title>
        <authorList>
            <person name="Li L."/>
            <person name="Lin H.W."/>
        </authorList>
    </citation>
    <scope>NUCLEOTIDE SEQUENCE [LARGE SCALE GENOMIC DNA]</scope>
    <source>
        <strain evidence="2 3">LHW52907</strain>
    </source>
</reference>
<evidence type="ECO:0000313" key="2">
    <source>
        <dbReference type="EMBL" id="RFS81419.1"/>
    </source>
</evidence>
<evidence type="ECO:0000259" key="1">
    <source>
        <dbReference type="PROSITE" id="PS51704"/>
    </source>
</evidence>
<feature type="domain" description="GP-PDE" evidence="1">
    <location>
        <begin position="26"/>
        <end position="274"/>
    </location>
</feature>
<gene>
    <name evidence="2" type="ORF">D0T12_32520</name>
</gene>
<accession>A0A372G8F3</accession>
<dbReference type="OrthoDB" id="9758957at2"/>
<evidence type="ECO:0000313" key="3">
    <source>
        <dbReference type="Proteomes" id="UP000262882"/>
    </source>
</evidence>
<protein>
    <submittedName>
        <fullName evidence="2">Glycerophosphodiester phosphodiesterase</fullName>
    </submittedName>
</protein>
<dbReference type="PANTHER" id="PTHR46211:SF1">
    <property type="entry name" value="GLYCEROPHOSPHODIESTER PHOSPHODIESTERASE, CYTOPLASMIC"/>
    <property type="match status" value="1"/>
</dbReference>
<dbReference type="Pfam" id="PF03009">
    <property type="entry name" value="GDPD"/>
    <property type="match status" value="1"/>
</dbReference>
<name>A0A372G8F3_9ACTN</name>
<dbReference type="InterPro" id="IPR017946">
    <property type="entry name" value="PLC-like_Pdiesterase_TIM-brl"/>
</dbReference>
<dbReference type="AlphaFoldDB" id="A0A372G8F3"/>
<dbReference type="PROSITE" id="PS51704">
    <property type="entry name" value="GP_PDE"/>
    <property type="match status" value="1"/>
</dbReference>
<keyword evidence="3" id="KW-1185">Reference proteome</keyword>
<comment type="caution">
    <text evidence="2">The sequence shown here is derived from an EMBL/GenBank/DDBJ whole genome shotgun (WGS) entry which is preliminary data.</text>
</comment>
<dbReference type="EMBL" id="QVNQ01000014">
    <property type="protein sequence ID" value="RFS81419.1"/>
    <property type="molecule type" value="Genomic_DNA"/>
</dbReference>
<dbReference type="InterPro" id="IPR030395">
    <property type="entry name" value="GP_PDE_dom"/>
</dbReference>
<dbReference type="GO" id="GO:0006629">
    <property type="term" value="P:lipid metabolic process"/>
    <property type="evidence" value="ECO:0007669"/>
    <property type="project" value="InterPro"/>
</dbReference>
<dbReference type="Gene3D" id="3.20.20.190">
    <property type="entry name" value="Phosphatidylinositol (PI) phosphodiesterase"/>
    <property type="match status" value="1"/>
</dbReference>
<dbReference type="SUPFAM" id="SSF51695">
    <property type="entry name" value="PLC-like phosphodiesterases"/>
    <property type="match status" value="1"/>
</dbReference>
<dbReference type="PANTHER" id="PTHR46211">
    <property type="entry name" value="GLYCEROPHOSPHORYL DIESTER PHOSPHODIESTERASE"/>
    <property type="match status" value="1"/>
</dbReference>
<organism evidence="2 3">
    <name type="scientific">Actinomadura spongiicola</name>
    <dbReference type="NCBI Taxonomy" id="2303421"/>
    <lineage>
        <taxon>Bacteria</taxon>
        <taxon>Bacillati</taxon>
        <taxon>Actinomycetota</taxon>
        <taxon>Actinomycetes</taxon>
        <taxon>Streptosporangiales</taxon>
        <taxon>Thermomonosporaceae</taxon>
        <taxon>Actinomadura</taxon>
    </lineage>
</organism>
<dbReference type="GO" id="GO:0008081">
    <property type="term" value="F:phosphoric diester hydrolase activity"/>
    <property type="evidence" value="ECO:0007669"/>
    <property type="project" value="InterPro"/>
</dbReference>
<proteinExistence type="predicted"/>
<sequence>MIVPVPSAAAGSVAGPARLVGGTARVANVAHRGASAYAPENTIAAFKLAVSQRADVIEVDVQESKDHELVLMHDTTLARTTNVEEVYPDRAPWKVSEFTLAEIRKLDAGSWFGKKYRGERVPTLGQTLTVMRGRGPGLLLEIKSPALYPGIETRVAGALRRSPSWLRDDPAGRRLVVQSFDWRSMRRFHAVLPRVPIGLLGAPKVEELPGFASFADQINPPWRGLSAAYVKKVHAARMEVLTWTIDHKVDMRKAVLLGVDGIITNKPDVLRSVLGETAAKGSAA</sequence>